<feature type="repeat" description="TPR" evidence="1">
    <location>
        <begin position="154"/>
        <end position="187"/>
    </location>
</feature>
<evidence type="ECO:0000313" key="3">
    <source>
        <dbReference type="Proteomes" id="UP000278962"/>
    </source>
</evidence>
<dbReference type="InterPro" id="IPR019734">
    <property type="entry name" value="TPR_rpt"/>
</dbReference>
<dbReference type="Proteomes" id="UP000278962">
    <property type="component" value="Unassembled WGS sequence"/>
</dbReference>
<reference evidence="2 3" key="1">
    <citation type="submission" date="2018-10" db="EMBL/GenBank/DDBJ databases">
        <title>Genomic Encyclopedia of Archaeal and Bacterial Type Strains, Phase II (KMG-II): from individual species to whole genera.</title>
        <authorList>
            <person name="Goeker M."/>
        </authorList>
    </citation>
    <scope>NUCLEOTIDE SEQUENCE [LARGE SCALE GENOMIC DNA]</scope>
    <source>
        <strain evidence="2 3">DSM 14954</strain>
    </source>
</reference>
<keyword evidence="3" id="KW-1185">Reference proteome</keyword>
<dbReference type="OrthoDB" id="122965at2"/>
<dbReference type="EMBL" id="RBIL01000001">
    <property type="protein sequence ID" value="RKQ91494.1"/>
    <property type="molecule type" value="Genomic_DNA"/>
</dbReference>
<keyword evidence="1" id="KW-0802">TPR repeat</keyword>
<dbReference type="SUPFAM" id="SSF48452">
    <property type="entry name" value="TPR-like"/>
    <property type="match status" value="1"/>
</dbReference>
<protein>
    <recommendedName>
        <fullName evidence="4">Tetratricopeptide repeat protein</fullName>
    </recommendedName>
</protein>
<organism evidence="2 3">
    <name type="scientific">Solirubrobacter pauli</name>
    <dbReference type="NCBI Taxonomy" id="166793"/>
    <lineage>
        <taxon>Bacteria</taxon>
        <taxon>Bacillati</taxon>
        <taxon>Actinomycetota</taxon>
        <taxon>Thermoleophilia</taxon>
        <taxon>Solirubrobacterales</taxon>
        <taxon>Solirubrobacteraceae</taxon>
        <taxon>Solirubrobacter</taxon>
    </lineage>
</organism>
<comment type="caution">
    <text evidence="2">The sequence shown here is derived from an EMBL/GenBank/DDBJ whole genome shotgun (WGS) entry which is preliminary data.</text>
</comment>
<dbReference type="InterPro" id="IPR011990">
    <property type="entry name" value="TPR-like_helical_dom_sf"/>
</dbReference>
<name>A0A660LF01_9ACTN</name>
<evidence type="ECO:0000313" key="2">
    <source>
        <dbReference type="EMBL" id="RKQ91494.1"/>
    </source>
</evidence>
<dbReference type="PROSITE" id="PS50005">
    <property type="entry name" value="TPR"/>
    <property type="match status" value="1"/>
</dbReference>
<accession>A0A660LF01</accession>
<evidence type="ECO:0008006" key="4">
    <source>
        <dbReference type="Google" id="ProtNLM"/>
    </source>
</evidence>
<dbReference type="SMART" id="SM00028">
    <property type="entry name" value="TPR"/>
    <property type="match status" value="3"/>
</dbReference>
<sequence length="366" mass="40662">MQKPWVLWEAGAVFSAATAKGDAALERVRPVLFGIESADVPDPLAKSRQQYVRGDDPDSVRQLLRALVPELVPADQIMDVASRQEAAVTRWIDGTREAMRLAPLLPTEPVVQEWMLRMDELARSGRAHEVSTLHQWMTVAFGRQRDKAERPLDVRLHRRLGDLYAASRDHQAAAAQYRLAHKLAPRDIYTLRFLGKALLDCKALDEAERVIADIDKLDPGAAADNVQCAALKGRWLVALERFEAARDVYQTALDHNSSSYYLADLLGQVQLRLGEIEPARATYAQAQRIIRDLDENSLWSNATAATAAIVRGEDDALDHLDAVRALGPTPGDLESIERGLDTLHERLGASDADLVEWKAHLRAPRG</sequence>
<proteinExistence type="predicted"/>
<evidence type="ECO:0000256" key="1">
    <source>
        <dbReference type="PROSITE-ProRule" id="PRU00339"/>
    </source>
</evidence>
<dbReference type="AlphaFoldDB" id="A0A660LF01"/>
<dbReference type="Gene3D" id="1.25.40.10">
    <property type="entry name" value="Tetratricopeptide repeat domain"/>
    <property type="match status" value="1"/>
</dbReference>
<gene>
    <name evidence="2" type="ORF">C8N24_1316</name>
</gene>